<accession>A0A177W891</accession>
<name>A0A177W891_BATDL</name>
<dbReference type="VEuPathDB" id="FungiDB:BDEG_20489"/>
<protein>
    <submittedName>
        <fullName evidence="1">Uncharacterized protein</fullName>
    </submittedName>
</protein>
<proteinExistence type="predicted"/>
<dbReference type="EMBL" id="DS022300">
    <property type="protein sequence ID" value="OAJ36299.1"/>
    <property type="molecule type" value="Genomic_DNA"/>
</dbReference>
<dbReference type="Proteomes" id="UP000077115">
    <property type="component" value="Unassembled WGS sequence"/>
</dbReference>
<dbReference type="AlphaFoldDB" id="A0A177W891"/>
<reference evidence="1 2" key="1">
    <citation type="submission" date="2006-10" db="EMBL/GenBank/DDBJ databases">
        <title>The Genome Sequence of Batrachochytrium dendrobatidis JEL423.</title>
        <authorList>
            <consortium name="The Broad Institute Genome Sequencing Platform"/>
            <person name="Birren B."/>
            <person name="Lander E."/>
            <person name="Galagan J."/>
            <person name="Cuomo C."/>
            <person name="Devon K."/>
            <person name="Jaffe D."/>
            <person name="Butler J."/>
            <person name="Alvarez P."/>
            <person name="Gnerre S."/>
            <person name="Grabherr M."/>
            <person name="Kleber M."/>
            <person name="Mauceli E."/>
            <person name="Brockman W."/>
            <person name="Young S."/>
            <person name="LaButti K."/>
            <person name="Sykes S."/>
            <person name="DeCaprio D."/>
            <person name="Crawford M."/>
            <person name="Koehrsen M."/>
            <person name="Engels R."/>
            <person name="Montgomery P."/>
            <person name="Pearson M."/>
            <person name="Howarth C."/>
            <person name="Larson L."/>
            <person name="White J."/>
            <person name="O'Leary S."/>
            <person name="Kodira C."/>
            <person name="Zeng Q."/>
            <person name="Yandava C."/>
            <person name="Alvarado L."/>
            <person name="Longcore J."/>
            <person name="James T."/>
        </authorList>
    </citation>
    <scope>NUCLEOTIDE SEQUENCE [LARGE SCALE GENOMIC DNA]</scope>
    <source>
        <strain evidence="1 2">JEL423</strain>
    </source>
</reference>
<organism evidence="1 2">
    <name type="scientific">Batrachochytrium dendrobatidis (strain JEL423)</name>
    <dbReference type="NCBI Taxonomy" id="403673"/>
    <lineage>
        <taxon>Eukaryota</taxon>
        <taxon>Fungi</taxon>
        <taxon>Fungi incertae sedis</taxon>
        <taxon>Chytridiomycota</taxon>
        <taxon>Chytridiomycota incertae sedis</taxon>
        <taxon>Chytridiomycetes</taxon>
        <taxon>Rhizophydiales</taxon>
        <taxon>Rhizophydiales incertae sedis</taxon>
        <taxon>Batrachochytrium</taxon>
    </lineage>
</organism>
<gene>
    <name evidence="1" type="ORF">BDEG_20489</name>
</gene>
<evidence type="ECO:0000313" key="2">
    <source>
        <dbReference type="Proteomes" id="UP000077115"/>
    </source>
</evidence>
<sequence length="88" mass="10287">MQEYIRSGDEHKQISEILALEKRAEYSQKAHLHKIDEKVKVANKLDQKLCAKVNENASMRSLLQELEDSVNECQSIYEVKRKINQPFV</sequence>
<evidence type="ECO:0000313" key="1">
    <source>
        <dbReference type="EMBL" id="OAJ36299.1"/>
    </source>
</evidence>
<reference evidence="1 2" key="2">
    <citation type="submission" date="2016-05" db="EMBL/GenBank/DDBJ databases">
        <title>Lineage-specific infection strategies underlie the spectrum of fungal disease in amphibians.</title>
        <authorList>
            <person name="Cuomo C.A."/>
            <person name="Farrer R.A."/>
            <person name="James T."/>
            <person name="Longcore J."/>
            <person name="Birren B."/>
        </authorList>
    </citation>
    <scope>NUCLEOTIDE SEQUENCE [LARGE SCALE GENOMIC DNA]</scope>
    <source>
        <strain evidence="1 2">JEL423</strain>
    </source>
</reference>